<dbReference type="AlphaFoldDB" id="A0A2S7X0G3"/>
<keyword evidence="4 6" id="KW-1133">Transmembrane helix</keyword>
<feature type="transmembrane region" description="Helical" evidence="6">
    <location>
        <begin position="340"/>
        <end position="358"/>
    </location>
</feature>
<dbReference type="RefSeq" id="WP_105056745.1">
    <property type="nucleotide sequence ID" value="NZ_CAWNRT010000003.1"/>
</dbReference>
<evidence type="ECO:0000313" key="8">
    <source>
        <dbReference type="Proteomes" id="UP000239263"/>
    </source>
</evidence>
<feature type="transmembrane region" description="Helical" evidence="6">
    <location>
        <begin position="311"/>
        <end position="333"/>
    </location>
</feature>
<feature type="transmembrane region" description="Helical" evidence="6">
    <location>
        <begin position="126"/>
        <end position="145"/>
    </location>
</feature>
<evidence type="ECO:0000256" key="1">
    <source>
        <dbReference type="ARBA" id="ARBA00004651"/>
    </source>
</evidence>
<accession>A0A2S7X0G3</accession>
<dbReference type="Proteomes" id="UP000239263">
    <property type="component" value="Unassembled WGS sequence"/>
</dbReference>
<dbReference type="InterPro" id="IPR050833">
    <property type="entry name" value="Poly_Biosynth_Transport"/>
</dbReference>
<sequence length="394" mass="45176">MIFVVALISKLLLFCIEIVPKAFVDTNVYGYFALNLAQIMLLSSFISFGSVNYLLKDMATCNSKTKSLILSCLISFIITSIILIGSFFVYVNKYVVFGSLLLSLIMILSTYYRFNSMTINWYILKDVVRSSFFIILLSMTFFIGYQIDLTILYFISLFLSFIILFFLVFKKMKFNKINLNSFKIKDITSRIVLSSPIVFTGISYLLVSRIDTFYVSKLLGIDVLADYSFVSRVMYQSLFFMQIIQAKHLHKIAKEFSQARNFEALKLSKKIRRESLILTAILSLIILLALNSSIVVNTFNIKVDNVFEISLIFLILHIGTAYFGLYGYMLLYIDKQVYSIFNSIIIICLSVLLLPFFISVFGSIGAAIATTISILIGNFLEKIQFTYFFNIKKR</sequence>
<feature type="transmembrane region" description="Helical" evidence="6">
    <location>
        <begin position="28"/>
        <end position="55"/>
    </location>
</feature>
<feature type="transmembrane region" description="Helical" evidence="6">
    <location>
        <begin position="94"/>
        <end position="114"/>
    </location>
</feature>
<keyword evidence="2" id="KW-1003">Cell membrane</keyword>
<proteinExistence type="predicted"/>
<comment type="caution">
    <text evidence="7">The sequence shown here is derived from an EMBL/GenBank/DDBJ whole genome shotgun (WGS) entry which is preliminary data.</text>
</comment>
<name>A0A2S7X0G3_9GAMM</name>
<dbReference type="PANTHER" id="PTHR30250">
    <property type="entry name" value="PST FAMILY PREDICTED COLANIC ACID TRANSPORTER"/>
    <property type="match status" value="1"/>
</dbReference>
<evidence type="ECO:0000256" key="4">
    <source>
        <dbReference type="ARBA" id="ARBA00022989"/>
    </source>
</evidence>
<keyword evidence="3 6" id="KW-0812">Transmembrane</keyword>
<dbReference type="GO" id="GO:0005886">
    <property type="term" value="C:plasma membrane"/>
    <property type="evidence" value="ECO:0007669"/>
    <property type="project" value="UniProtKB-SubCell"/>
</dbReference>
<keyword evidence="5 6" id="KW-0472">Membrane</keyword>
<evidence type="ECO:0008006" key="9">
    <source>
        <dbReference type="Google" id="ProtNLM"/>
    </source>
</evidence>
<gene>
    <name evidence="7" type="ORF">BTO22_18220</name>
</gene>
<evidence type="ECO:0000313" key="7">
    <source>
        <dbReference type="EMBL" id="PQJ83324.1"/>
    </source>
</evidence>
<evidence type="ECO:0000256" key="6">
    <source>
        <dbReference type="SAM" id="Phobius"/>
    </source>
</evidence>
<feature type="transmembrane region" description="Helical" evidence="6">
    <location>
        <begin position="67"/>
        <end position="88"/>
    </location>
</feature>
<protein>
    <recommendedName>
        <fullName evidence="9">Polysaccharide biosynthesis protein C-terminal domain-containing protein</fullName>
    </recommendedName>
</protein>
<dbReference type="PANTHER" id="PTHR30250:SF11">
    <property type="entry name" value="O-ANTIGEN TRANSPORTER-RELATED"/>
    <property type="match status" value="1"/>
</dbReference>
<feature type="transmembrane region" description="Helical" evidence="6">
    <location>
        <begin position="364"/>
        <end position="389"/>
    </location>
</feature>
<evidence type="ECO:0000256" key="2">
    <source>
        <dbReference type="ARBA" id="ARBA00022475"/>
    </source>
</evidence>
<feature type="transmembrane region" description="Helical" evidence="6">
    <location>
        <begin position="276"/>
        <end position="299"/>
    </location>
</feature>
<evidence type="ECO:0000256" key="5">
    <source>
        <dbReference type="ARBA" id="ARBA00023136"/>
    </source>
</evidence>
<feature type="transmembrane region" description="Helical" evidence="6">
    <location>
        <begin position="151"/>
        <end position="169"/>
    </location>
</feature>
<dbReference type="EMBL" id="MSCO01000003">
    <property type="protein sequence ID" value="PQJ83324.1"/>
    <property type="molecule type" value="Genomic_DNA"/>
</dbReference>
<reference evidence="7 8" key="1">
    <citation type="submission" date="2016-12" db="EMBL/GenBank/DDBJ databases">
        <title>Diversity of luminous bacteria.</title>
        <authorList>
            <person name="Yoshizawa S."/>
            <person name="Kogure K."/>
        </authorList>
    </citation>
    <scope>NUCLEOTIDE SEQUENCE [LARGE SCALE GENOMIC DNA]</scope>
    <source>
        <strain evidence="7 8">ATCC 33715</strain>
    </source>
</reference>
<organism evidence="7 8">
    <name type="scientific">Aliivibrio sifiae</name>
    <dbReference type="NCBI Taxonomy" id="566293"/>
    <lineage>
        <taxon>Bacteria</taxon>
        <taxon>Pseudomonadati</taxon>
        <taxon>Pseudomonadota</taxon>
        <taxon>Gammaproteobacteria</taxon>
        <taxon>Vibrionales</taxon>
        <taxon>Vibrionaceae</taxon>
        <taxon>Aliivibrio</taxon>
    </lineage>
</organism>
<comment type="subcellular location">
    <subcellularLocation>
        <location evidence="1">Cell membrane</location>
        <topology evidence="1">Multi-pass membrane protein</topology>
    </subcellularLocation>
</comment>
<evidence type="ECO:0000256" key="3">
    <source>
        <dbReference type="ARBA" id="ARBA00022692"/>
    </source>
</evidence>